<keyword evidence="7" id="KW-1185">Reference proteome</keyword>
<reference evidence="6" key="1">
    <citation type="submission" date="2019-03" db="EMBL/GenBank/DDBJ databases">
        <title>Long read genome sequence of the mycoparasitic Pythium oligandrum ATCC 38472 isolated from sugarbeet rhizosphere.</title>
        <authorList>
            <person name="Gaulin E."/>
        </authorList>
    </citation>
    <scope>NUCLEOTIDE SEQUENCE</scope>
    <source>
        <strain evidence="6">ATCC 38472_TT</strain>
    </source>
</reference>
<evidence type="ECO:0000256" key="2">
    <source>
        <dbReference type="ARBA" id="ARBA00022490"/>
    </source>
</evidence>
<evidence type="ECO:0000259" key="4">
    <source>
        <dbReference type="PROSITE" id="PS50404"/>
    </source>
</evidence>
<dbReference type="Pfam" id="PF02798">
    <property type="entry name" value="GST_N"/>
    <property type="match status" value="1"/>
</dbReference>
<dbReference type="InterPro" id="IPR051369">
    <property type="entry name" value="GST_Theta"/>
</dbReference>
<dbReference type="Proteomes" id="UP000794436">
    <property type="component" value="Unassembled WGS sequence"/>
</dbReference>
<dbReference type="InterPro" id="IPR004045">
    <property type="entry name" value="Glutathione_S-Trfase_N"/>
</dbReference>
<dbReference type="PANTHER" id="PTHR43917:SF8">
    <property type="entry name" value="GH16740P-RELATED"/>
    <property type="match status" value="1"/>
</dbReference>
<dbReference type="PROSITE" id="PS50405">
    <property type="entry name" value="GST_CTER"/>
    <property type="match status" value="1"/>
</dbReference>
<evidence type="ECO:0000259" key="5">
    <source>
        <dbReference type="PROSITE" id="PS50405"/>
    </source>
</evidence>
<dbReference type="InterPro" id="IPR040079">
    <property type="entry name" value="Glutathione_S-Trfase"/>
</dbReference>
<dbReference type="InterPro" id="IPR036249">
    <property type="entry name" value="Thioredoxin-like_sf"/>
</dbReference>
<evidence type="ECO:0000313" key="7">
    <source>
        <dbReference type="Proteomes" id="UP000794436"/>
    </source>
</evidence>
<proteinExistence type="inferred from homology"/>
<dbReference type="EMBL" id="SPLM01000003">
    <property type="protein sequence ID" value="TMW68074.1"/>
    <property type="molecule type" value="Genomic_DNA"/>
</dbReference>
<dbReference type="AlphaFoldDB" id="A0A8K1CRT0"/>
<feature type="domain" description="GST C-terminal" evidence="5">
    <location>
        <begin position="87"/>
        <end position="218"/>
    </location>
</feature>
<comment type="similarity">
    <text evidence="3">Belongs to the GST superfamily.</text>
</comment>
<dbReference type="InterPro" id="IPR036282">
    <property type="entry name" value="Glutathione-S-Trfase_C_sf"/>
</dbReference>
<dbReference type="PANTHER" id="PTHR43917">
    <property type="match status" value="1"/>
</dbReference>
<dbReference type="GO" id="GO:0005737">
    <property type="term" value="C:cytoplasm"/>
    <property type="evidence" value="ECO:0007669"/>
    <property type="project" value="UniProtKB-SubCell"/>
</dbReference>
<dbReference type="InterPro" id="IPR004046">
    <property type="entry name" value="GST_C"/>
</dbReference>
<evidence type="ECO:0000256" key="1">
    <source>
        <dbReference type="ARBA" id="ARBA00004496"/>
    </source>
</evidence>
<dbReference type="OrthoDB" id="2309723at2759"/>
<dbReference type="InterPro" id="IPR010987">
    <property type="entry name" value="Glutathione-S-Trfase_C-like"/>
</dbReference>
<accession>A0A8K1CRT0</accession>
<evidence type="ECO:0008006" key="8">
    <source>
        <dbReference type="Google" id="ProtNLM"/>
    </source>
</evidence>
<dbReference type="Gene3D" id="1.20.1050.10">
    <property type="match status" value="1"/>
</dbReference>
<evidence type="ECO:0000313" key="6">
    <source>
        <dbReference type="EMBL" id="TMW68074.1"/>
    </source>
</evidence>
<name>A0A8K1CRT0_PYTOL</name>
<keyword evidence="2" id="KW-0963">Cytoplasm</keyword>
<protein>
    <recommendedName>
        <fullName evidence="8">Glutathione transferase</fullName>
    </recommendedName>
</protein>
<organism evidence="6 7">
    <name type="scientific">Pythium oligandrum</name>
    <name type="common">Mycoparasitic fungus</name>
    <dbReference type="NCBI Taxonomy" id="41045"/>
    <lineage>
        <taxon>Eukaryota</taxon>
        <taxon>Sar</taxon>
        <taxon>Stramenopiles</taxon>
        <taxon>Oomycota</taxon>
        <taxon>Peronosporomycetes</taxon>
        <taxon>Pythiales</taxon>
        <taxon>Pythiaceae</taxon>
        <taxon>Pythium</taxon>
    </lineage>
</organism>
<comment type="caution">
    <text evidence="6">The sequence shown here is derived from an EMBL/GenBank/DDBJ whole genome shotgun (WGS) entry which is preliminary data.</text>
</comment>
<dbReference type="Pfam" id="PF00043">
    <property type="entry name" value="GST_C"/>
    <property type="match status" value="1"/>
</dbReference>
<dbReference type="SUPFAM" id="SSF47616">
    <property type="entry name" value="GST C-terminal domain-like"/>
    <property type="match status" value="1"/>
</dbReference>
<dbReference type="FunFam" id="3.40.30.10:FF:000295">
    <property type="entry name" value="Glutathione S-transferase unclassified 1"/>
    <property type="match status" value="1"/>
</dbReference>
<dbReference type="SFLD" id="SFLDS00019">
    <property type="entry name" value="Glutathione_Transferase_(cytos"/>
    <property type="match status" value="1"/>
</dbReference>
<dbReference type="SUPFAM" id="SSF52833">
    <property type="entry name" value="Thioredoxin-like"/>
    <property type="match status" value="1"/>
</dbReference>
<sequence length="222" mass="25521">MSLKLYANLISQPSRAVAWLLTVKNVDFELVRMDFGSPLFKSEEFLAINPNGLIPVLKDGDFTLFEGNAILTYLADKYGWEDVYPKDLQTRAKINEYLHWHHTNVRKFTPQIVAPYIHKATNAASEEDLEYIKNAPELIVKYTTLVEKFFVTDFVARTSEPTVADYALYCEYDQLESLGLLDLSKFPKTAAWFGRMKKVSKHDELREEINGAFKQLGIYAHV</sequence>
<dbReference type="GO" id="GO:0006749">
    <property type="term" value="P:glutathione metabolic process"/>
    <property type="evidence" value="ECO:0007669"/>
    <property type="project" value="TreeGrafter"/>
</dbReference>
<comment type="subcellular location">
    <subcellularLocation>
        <location evidence="1">Cytoplasm</location>
    </subcellularLocation>
</comment>
<dbReference type="PROSITE" id="PS50404">
    <property type="entry name" value="GST_NTER"/>
    <property type="match status" value="1"/>
</dbReference>
<evidence type="ECO:0000256" key="3">
    <source>
        <dbReference type="RuleBase" id="RU003494"/>
    </source>
</evidence>
<dbReference type="GO" id="GO:0004364">
    <property type="term" value="F:glutathione transferase activity"/>
    <property type="evidence" value="ECO:0007669"/>
    <property type="project" value="TreeGrafter"/>
</dbReference>
<dbReference type="Gene3D" id="3.40.30.10">
    <property type="entry name" value="Glutaredoxin"/>
    <property type="match status" value="1"/>
</dbReference>
<gene>
    <name evidence="6" type="ORF">Poli38472_007746</name>
</gene>
<dbReference type="SFLD" id="SFLDG00358">
    <property type="entry name" value="Main_(cytGST)"/>
    <property type="match status" value="1"/>
</dbReference>
<feature type="domain" description="GST N-terminal" evidence="4">
    <location>
        <begin position="1"/>
        <end position="82"/>
    </location>
</feature>